<name>A0A9P0DWY3_CHRIL</name>
<feature type="compositionally biased region" description="Basic residues" evidence="1">
    <location>
        <begin position="1"/>
        <end position="10"/>
    </location>
</feature>
<protein>
    <submittedName>
        <fullName evidence="2">Uncharacterized protein</fullName>
    </submittedName>
</protein>
<accession>A0A9P0DWY3</accession>
<gene>
    <name evidence="2" type="ORF">CINC_LOCUS79</name>
</gene>
<dbReference type="EMBL" id="CAJCES030000046">
    <property type="protein sequence ID" value="CAH1286880.1"/>
    <property type="molecule type" value="Genomic_DNA"/>
</dbReference>
<feature type="compositionally biased region" description="Low complexity" evidence="1">
    <location>
        <begin position="107"/>
        <end position="128"/>
    </location>
</feature>
<evidence type="ECO:0000313" key="2">
    <source>
        <dbReference type="EMBL" id="CAH1286880.1"/>
    </source>
</evidence>
<proteinExistence type="predicted"/>
<dbReference type="Proteomes" id="UP001154114">
    <property type="component" value="Unassembled WGS sequence"/>
</dbReference>
<organism evidence="2 3">
    <name type="scientific">Chrysodeixis includens</name>
    <name type="common">Soybean looper</name>
    <name type="synonym">Pseudoplusia includens</name>
    <dbReference type="NCBI Taxonomy" id="689277"/>
    <lineage>
        <taxon>Eukaryota</taxon>
        <taxon>Metazoa</taxon>
        <taxon>Ecdysozoa</taxon>
        <taxon>Arthropoda</taxon>
        <taxon>Hexapoda</taxon>
        <taxon>Insecta</taxon>
        <taxon>Pterygota</taxon>
        <taxon>Neoptera</taxon>
        <taxon>Endopterygota</taxon>
        <taxon>Lepidoptera</taxon>
        <taxon>Glossata</taxon>
        <taxon>Ditrysia</taxon>
        <taxon>Noctuoidea</taxon>
        <taxon>Noctuidae</taxon>
        <taxon>Plusiinae</taxon>
        <taxon>Chrysodeixis</taxon>
    </lineage>
</organism>
<keyword evidence="3" id="KW-1185">Reference proteome</keyword>
<sequence>MRFRRARWTTKRNVSGGRLPPNHLRCFASQRRTSAQGGGAQNVPATRFASTPSGALVKRPEWKAHLRSGPEDEEKKRRRQARGDGDGDGGARKRTASEKRVPHEDGATTSAQTATTTAVPTSAASATSGGLDGLGSKWSASRQAALGRCTLGAGNSLLVAKGDCCPWQFCWRSGGVAPEEALDALCSCRVRLGAVG</sequence>
<dbReference type="AlphaFoldDB" id="A0A9P0DWY3"/>
<reference evidence="2" key="1">
    <citation type="submission" date="2021-12" db="EMBL/GenBank/DDBJ databases">
        <authorList>
            <person name="King R."/>
        </authorList>
    </citation>
    <scope>NUCLEOTIDE SEQUENCE</scope>
</reference>
<evidence type="ECO:0000256" key="1">
    <source>
        <dbReference type="SAM" id="MobiDB-lite"/>
    </source>
</evidence>
<feature type="compositionally biased region" description="Basic and acidic residues" evidence="1">
    <location>
        <begin position="58"/>
        <end position="106"/>
    </location>
</feature>
<feature type="region of interest" description="Disordered" evidence="1">
    <location>
        <begin position="1"/>
        <end position="132"/>
    </location>
</feature>
<evidence type="ECO:0000313" key="3">
    <source>
        <dbReference type="Proteomes" id="UP001154114"/>
    </source>
</evidence>
<comment type="caution">
    <text evidence="2">The sequence shown here is derived from an EMBL/GenBank/DDBJ whole genome shotgun (WGS) entry which is preliminary data.</text>
</comment>